<accession>A0A0D9XZ78</accession>
<dbReference type="CDD" id="cd01958">
    <property type="entry name" value="HPS_like"/>
    <property type="match status" value="1"/>
</dbReference>
<name>A0A0D9XZ78_9ORYZ</name>
<proteinExistence type="predicted"/>
<feature type="chain" id="PRO_5002350496" description="Hydrophobic seed protein domain-containing protein" evidence="2">
    <location>
        <begin position="27"/>
        <end position="196"/>
    </location>
</feature>
<evidence type="ECO:0000313" key="4">
    <source>
        <dbReference type="EnsemblPlants" id="LPERR12G09680.1"/>
    </source>
</evidence>
<feature type="domain" description="Hydrophobic seed protein" evidence="3">
    <location>
        <begin position="112"/>
        <end position="189"/>
    </location>
</feature>
<dbReference type="AlphaFoldDB" id="A0A0D9XZ78"/>
<reference evidence="4" key="3">
    <citation type="submission" date="2015-04" db="UniProtKB">
        <authorList>
            <consortium name="EnsemblPlants"/>
        </authorList>
    </citation>
    <scope>IDENTIFICATION</scope>
</reference>
<dbReference type="InterPro" id="IPR036312">
    <property type="entry name" value="Bifun_inhib/LTP/seed_sf"/>
</dbReference>
<sequence>MASRSWISMVMLLALVSLPFLTFAQAKQPQTPPRRNPPRAPSPRRAPPPPVSAEPTMAPTPGNVILTPSPAPTIASSLPPTIAPIVAPSLPPTIAPIVAPIQAPTPSGGSQCPKQNVIALSVCTRLDLSTLLNNPTKARQDCCPPINSLSTTDAAGCMCEAFKFNIGVVADVLFIKTVLNVCGKAVLGSISCSALL</sequence>
<dbReference type="Gramene" id="LPERR12G09680.1">
    <property type="protein sequence ID" value="LPERR12G09680.1"/>
    <property type="gene ID" value="LPERR12G09680"/>
</dbReference>
<keyword evidence="5" id="KW-1185">Reference proteome</keyword>
<dbReference type="EnsemblPlants" id="LPERR12G09680.1">
    <property type="protein sequence ID" value="LPERR12G09680.1"/>
    <property type="gene ID" value="LPERR12G09680"/>
</dbReference>
<reference evidence="4 5" key="1">
    <citation type="submission" date="2012-08" db="EMBL/GenBank/DDBJ databases">
        <title>Oryza genome evolution.</title>
        <authorList>
            <person name="Wing R.A."/>
        </authorList>
    </citation>
    <scope>NUCLEOTIDE SEQUENCE</scope>
</reference>
<dbReference type="Gene3D" id="1.10.110.10">
    <property type="entry name" value="Plant lipid-transfer and hydrophobic proteins"/>
    <property type="match status" value="1"/>
</dbReference>
<dbReference type="Proteomes" id="UP000032180">
    <property type="component" value="Chromosome 12"/>
</dbReference>
<dbReference type="HOGENOM" id="CLU_1557750_0_0_1"/>
<reference evidence="5" key="2">
    <citation type="submission" date="2013-12" db="EMBL/GenBank/DDBJ databases">
        <authorList>
            <person name="Yu Y."/>
            <person name="Lee S."/>
            <person name="de Baynast K."/>
            <person name="Wissotski M."/>
            <person name="Liu L."/>
            <person name="Talag J."/>
            <person name="Goicoechea J."/>
            <person name="Angelova A."/>
            <person name="Jetty R."/>
            <person name="Kudrna D."/>
            <person name="Golser W."/>
            <person name="Rivera L."/>
            <person name="Zhang J."/>
            <person name="Wing R."/>
        </authorList>
    </citation>
    <scope>NUCLEOTIDE SEQUENCE</scope>
</reference>
<evidence type="ECO:0000256" key="1">
    <source>
        <dbReference type="SAM" id="MobiDB-lite"/>
    </source>
</evidence>
<evidence type="ECO:0000313" key="5">
    <source>
        <dbReference type="Proteomes" id="UP000032180"/>
    </source>
</evidence>
<evidence type="ECO:0000256" key="2">
    <source>
        <dbReference type="SAM" id="SignalP"/>
    </source>
</evidence>
<feature type="signal peptide" evidence="2">
    <location>
        <begin position="1"/>
        <end position="26"/>
    </location>
</feature>
<feature type="region of interest" description="Disordered" evidence="1">
    <location>
        <begin position="26"/>
        <end position="64"/>
    </location>
</feature>
<protein>
    <recommendedName>
        <fullName evidence="3">Hydrophobic seed protein domain-containing protein</fullName>
    </recommendedName>
</protein>
<dbReference type="PANTHER" id="PTHR31731">
    <property type="match status" value="1"/>
</dbReference>
<dbReference type="InterPro" id="IPR027923">
    <property type="entry name" value="Hydrophob_seed_dom"/>
</dbReference>
<organism evidence="4 5">
    <name type="scientific">Leersia perrieri</name>
    <dbReference type="NCBI Taxonomy" id="77586"/>
    <lineage>
        <taxon>Eukaryota</taxon>
        <taxon>Viridiplantae</taxon>
        <taxon>Streptophyta</taxon>
        <taxon>Embryophyta</taxon>
        <taxon>Tracheophyta</taxon>
        <taxon>Spermatophyta</taxon>
        <taxon>Magnoliopsida</taxon>
        <taxon>Liliopsida</taxon>
        <taxon>Poales</taxon>
        <taxon>Poaceae</taxon>
        <taxon>BOP clade</taxon>
        <taxon>Oryzoideae</taxon>
        <taxon>Oryzeae</taxon>
        <taxon>Oryzinae</taxon>
        <taxon>Leersia</taxon>
    </lineage>
</organism>
<dbReference type="STRING" id="77586.A0A0D9XZ78"/>
<keyword evidence="2" id="KW-0732">Signal</keyword>
<dbReference type="Pfam" id="PF14547">
    <property type="entry name" value="Hydrophob_seed"/>
    <property type="match status" value="1"/>
</dbReference>
<feature type="compositionally biased region" description="Pro residues" evidence="1">
    <location>
        <begin position="30"/>
        <end position="52"/>
    </location>
</feature>
<dbReference type="SUPFAM" id="SSF47699">
    <property type="entry name" value="Bifunctional inhibitor/lipid-transfer protein/seed storage 2S albumin"/>
    <property type="match status" value="1"/>
</dbReference>
<dbReference type="InterPro" id="IPR051636">
    <property type="entry name" value="Plant_LTP/defense-related"/>
</dbReference>
<evidence type="ECO:0000259" key="3">
    <source>
        <dbReference type="Pfam" id="PF14547"/>
    </source>
</evidence>